<name>W9Y112_9EURO</name>
<comment type="caution">
    <text evidence="1">The sequence shown here is derived from an EMBL/GenBank/DDBJ whole genome shotgun (WGS) entry which is preliminary data.</text>
</comment>
<evidence type="ECO:0000313" key="1">
    <source>
        <dbReference type="EMBL" id="EXJ86487.1"/>
    </source>
</evidence>
<dbReference type="STRING" id="1182542.W9Y112"/>
<dbReference type="OrthoDB" id="410198at2759"/>
<dbReference type="Proteomes" id="UP000019478">
    <property type="component" value="Unassembled WGS sequence"/>
</dbReference>
<evidence type="ECO:0008006" key="3">
    <source>
        <dbReference type="Google" id="ProtNLM"/>
    </source>
</evidence>
<dbReference type="EMBL" id="AMGY01000003">
    <property type="protein sequence ID" value="EXJ86487.1"/>
    <property type="molecule type" value="Genomic_DNA"/>
</dbReference>
<gene>
    <name evidence="1" type="ORF">A1O3_03438</name>
</gene>
<sequence length="215" mass="23948">MATEYHPDAVAVKEEGDVVKFAEVIAAAFSNDAINRFIFLGRESRPDHPKLRDPGLRVQYWLPLIRSRLEGGGILLHTYDWAGVALWLPPGVKKPRLSIDPLPEGAVEYQAKFDQVKKKYLGDRHYWYLNLIGRAPGRSDKGAIRHLIEPFLKKAQEQGIPAFLEATNARARDVYAHLGFKVLEEVRIGEGIVNAEGWVQPGGEGVALWAMAAGL</sequence>
<organism evidence="1 2">
    <name type="scientific">Capronia epimyces CBS 606.96</name>
    <dbReference type="NCBI Taxonomy" id="1182542"/>
    <lineage>
        <taxon>Eukaryota</taxon>
        <taxon>Fungi</taxon>
        <taxon>Dikarya</taxon>
        <taxon>Ascomycota</taxon>
        <taxon>Pezizomycotina</taxon>
        <taxon>Eurotiomycetes</taxon>
        <taxon>Chaetothyriomycetidae</taxon>
        <taxon>Chaetothyriales</taxon>
        <taxon>Herpotrichiellaceae</taxon>
        <taxon>Capronia</taxon>
    </lineage>
</organism>
<dbReference type="SUPFAM" id="SSF55729">
    <property type="entry name" value="Acyl-CoA N-acyltransferases (Nat)"/>
    <property type="match status" value="1"/>
</dbReference>
<dbReference type="InterPro" id="IPR052523">
    <property type="entry name" value="Trichothecene_AcTrans"/>
</dbReference>
<reference evidence="1 2" key="1">
    <citation type="submission" date="2013-03" db="EMBL/GenBank/DDBJ databases">
        <title>The Genome Sequence of Capronia epimyces CBS 606.96.</title>
        <authorList>
            <consortium name="The Broad Institute Genomics Platform"/>
            <person name="Cuomo C."/>
            <person name="de Hoog S."/>
            <person name="Gorbushina A."/>
            <person name="Walker B."/>
            <person name="Young S.K."/>
            <person name="Zeng Q."/>
            <person name="Gargeya S."/>
            <person name="Fitzgerald M."/>
            <person name="Haas B."/>
            <person name="Abouelleil A."/>
            <person name="Allen A.W."/>
            <person name="Alvarado L."/>
            <person name="Arachchi H.M."/>
            <person name="Berlin A.M."/>
            <person name="Chapman S.B."/>
            <person name="Gainer-Dewar J."/>
            <person name="Goldberg J."/>
            <person name="Griggs A."/>
            <person name="Gujja S."/>
            <person name="Hansen M."/>
            <person name="Howarth C."/>
            <person name="Imamovic A."/>
            <person name="Ireland A."/>
            <person name="Larimer J."/>
            <person name="McCowan C."/>
            <person name="Murphy C."/>
            <person name="Pearson M."/>
            <person name="Poon T.W."/>
            <person name="Priest M."/>
            <person name="Roberts A."/>
            <person name="Saif S."/>
            <person name="Shea T."/>
            <person name="Sisk P."/>
            <person name="Sykes S."/>
            <person name="Wortman J."/>
            <person name="Nusbaum C."/>
            <person name="Birren B."/>
        </authorList>
    </citation>
    <scope>NUCLEOTIDE SEQUENCE [LARGE SCALE GENOMIC DNA]</scope>
    <source>
        <strain evidence="1 2">CBS 606.96</strain>
    </source>
</reference>
<protein>
    <recommendedName>
        <fullName evidence="3">N-acetyltransferase domain-containing protein</fullName>
    </recommendedName>
</protein>
<dbReference type="InterPro" id="IPR016181">
    <property type="entry name" value="Acyl_CoA_acyltransferase"/>
</dbReference>
<dbReference type="eggNOG" id="ENOG502RYMB">
    <property type="taxonomic scope" value="Eukaryota"/>
</dbReference>
<dbReference type="HOGENOM" id="CLU_069195_0_0_1"/>
<dbReference type="PANTHER" id="PTHR42791">
    <property type="entry name" value="GNAT FAMILY ACETYLTRANSFERASE"/>
    <property type="match status" value="1"/>
</dbReference>
<proteinExistence type="predicted"/>
<dbReference type="Gene3D" id="3.40.630.30">
    <property type="match status" value="1"/>
</dbReference>
<accession>W9Y112</accession>
<keyword evidence="2" id="KW-1185">Reference proteome</keyword>
<dbReference type="AlphaFoldDB" id="W9Y112"/>
<dbReference type="GeneID" id="19167566"/>
<dbReference type="PANTHER" id="PTHR42791:SF1">
    <property type="entry name" value="N-ACETYLTRANSFERASE DOMAIN-CONTAINING PROTEIN"/>
    <property type="match status" value="1"/>
</dbReference>
<dbReference type="RefSeq" id="XP_007731766.1">
    <property type="nucleotide sequence ID" value="XM_007733576.1"/>
</dbReference>
<evidence type="ECO:0000313" key="2">
    <source>
        <dbReference type="Proteomes" id="UP000019478"/>
    </source>
</evidence>